<accession>J4GPY4</accession>
<dbReference type="InterPro" id="IPR009057">
    <property type="entry name" value="Homeodomain-like_sf"/>
</dbReference>
<dbReference type="SUPFAM" id="SSF46689">
    <property type="entry name" value="Homeodomain-like"/>
    <property type="match status" value="1"/>
</dbReference>
<dbReference type="Proteomes" id="UP000006352">
    <property type="component" value="Unassembled WGS sequence"/>
</dbReference>
<feature type="compositionally biased region" description="Basic residues" evidence="1">
    <location>
        <begin position="119"/>
        <end position="132"/>
    </location>
</feature>
<evidence type="ECO:0000256" key="1">
    <source>
        <dbReference type="SAM" id="MobiDB-lite"/>
    </source>
</evidence>
<evidence type="ECO:0000313" key="3">
    <source>
        <dbReference type="Proteomes" id="UP000006352"/>
    </source>
</evidence>
<sequence>MPTHDTAPYSTCYTCDSGLTSSTIFRKGFMVIDNPQLGSYPKDVQDAAIALSLMSGTSTISASKEPSSPSHKQPPLSDHTHTALNTDALSDIAVDRAEASRISSVPVQDKCSSFPSSHQRGRRRGAKAHKKDSRRDALRQQWKERALKILAQPRTQATSAQTSVMNWVYTELTPYPDDAWASCIAVLIDRRVHDMAVTHSTLLTFGNIHSSVNQVRNWFSNKRQCDARDRMKAGGVGGVPEGLEPISVDGRMVRLWCHAQTKIGSNEQWTDPILLISAPVGLLLRAVVDHLPSLSLPRWLGGDGGLPPVYYNYHRYELQLPQHNADYLPIREMKFIWMANHVRGAGWGNALQELLLNSYLAYRSRRSFVFDNYTWDEFNTPYSLSNGELIPSQIPLSTFIRGPTVGAPFIADPSHPVAIMKKYWDQICPQPKIIHNEDILASLDREATAGLLIDRWVEVLGETEDRCVEVPVDSHAIFDIFIFGDGNRLLDAWPSFSASPIISEFGWSPLIELAFDENRDLFWPSATEPYLSSTPFITNAARYSVVPGLLVLHIRRGDFEEHCVNLALWQSTYTGFNSFPELPDKLERIPPGASNTSTVETYRRHCFPDIGEIVRKVEDVRASDVGQGLQNIFVMTNGASEWIHELKAALESLGGWERISSSKDLVLSKEQKYVSQAVDMLIGQRAQVVIGNGFSSLTGQIIMLRMANGLPPESHYFW</sequence>
<dbReference type="RefSeq" id="XP_012182038.1">
    <property type="nucleotide sequence ID" value="XM_012326648.1"/>
</dbReference>
<evidence type="ECO:0008006" key="4">
    <source>
        <dbReference type="Google" id="ProtNLM"/>
    </source>
</evidence>
<feature type="compositionally biased region" description="Polar residues" evidence="1">
    <location>
        <begin position="101"/>
        <end position="118"/>
    </location>
</feature>
<protein>
    <recommendedName>
        <fullName evidence="4">Homeobox domain-containing protein</fullName>
    </recommendedName>
</protein>
<feature type="region of interest" description="Disordered" evidence="1">
    <location>
        <begin position="101"/>
        <end position="137"/>
    </location>
</feature>
<feature type="region of interest" description="Disordered" evidence="1">
    <location>
        <begin position="59"/>
        <end position="82"/>
    </location>
</feature>
<dbReference type="OrthoDB" id="2559662at2759"/>
<organism evidence="2 3">
    <name type="scientific">Fibroporia radiculosa</name>
    <dbReference type="NCBI Taxonomy" id="599839"/>
    <lineage>
        <taxon>Eukaryota</taxon>
        <taxon>Fungi</taxon>
        <taxon>Dikarya</taxon>
        <taxon>Basidiomycota</taxon>
        <taxon>Agaricomycotina</taxon>
        <taxon>Agaricomycetes</taxon>
        <taxon>Polyporales</taxon>
        <taxon>Fibroporiaceae</taxon>
        <taxon>Fibroporia</taxon>
    </lineage>
</organism>
<keyword evidence="3" id="KW-1185">Reference proteome</keyword>
<dbReference type="STRING" id="599839.J4GPY4"/>
<dbReference type="Gene3D" id="1.10.10.60">
    <property type="entry name" value="Homeodomain-like"/>
    <property type="match status" value="1"/>
</dbReference>
<dbReference type="EMBL" id="HE797091">
    <property type="protein sequence ID" value="CCM02755.1"/>
    <property type="molecule type" value="Genomic_DNA"/>
</dbReference>
<dbReference type="Gene3D" id="3.40.50.11350">
    <property type="match status" value="1"/>
</dbReference>
<dbReference type="CDD" id="cd11296">
    <property type="entry name" value="O-FucT_like"/>
    <property type="match status" value="1"/>
</dbReference>
<dbReference type="GeneID" id="24097666"/>
<dbReference type="HOGENOM" id="CLU_384959_0_0_1"/>
<dbReference type="AlphaFoldDB" id="J4GPY4"/>
<evidence type="ECO:0000313" key="2">
    <source>
        <dbReference type="EMBL" id="CCM02755.1"/>
    </source>
</evidence>
<reference evidence="2 3" key="1">
    <citation type="journal article" date="2012" name="Appl. Environ. Microbiol.">
        <title>Short-read sequencing for genomic analysis of the brown rot fungus Fibroporia radiculosa.</title>
        <authorList>
            <person name="Tang J.D."/>
            <person name="Perkins A.D."/>
            <person name="Sonstegard T.S."/>
            <person name="Schroeder S.G."/>
            <person name="Burgess S.C."/>
            <person name="Diehl S.V."/>
        </authorList>
    </citation>
    <scope>NUCLEOTIDE SEQUENCE [LARGE SCALE GENOMIC DNA]</scope>
    <source>
        <strain evidence="2 3">TFFH 294</strain>
    </source>
</reference>
<name>J4GPY4_9APHY</name>
<dbReference type="InParanoid" id="J4GPY4"/>
<feature type="compositionally biased region" description="Polar residues" evidence="1">
    <location>
        <begin position="59"/>
        <end position="71"/>
    </location>
</feature>
<proteinExistence type="predicted"/>
<gene>
    <name evidence="2" type="ORF">FIBRA_04863</name>
</gene>